<accession>A0ACC5R2T1</accession>
<comment type="caution">
    <text evidence="1">The sequence shown here is derived from an EMBL/GenBank/DDBJ whole genome shotgun (WGS) entry which is preliminary data.</text>
</comment>
<dbReference type="EMBL" id="JAENHL010000006">
    <property type="protein sequence ID" value="MBK1866934.1"/>
    <property type="molecule type" value="Genomic_DNA"/>
</dbReference>
<reference evidence="1" key="1">
    <citation type="submission" date="2021-01" db="EMBL/GenBank/DDBJ databases">
        <authorList>
            <person name="Sun Q."/>
        </authorList>
    </citation>
    <scope>NUCLEOTIDE SEQUENCE</scope>
    <source>
        <strain evidence="1">YIM B02566</strain>
    </source>
</reference>
<evidence type="ECO:0000313" key="1">
    <source>
        <dbReference type="EMBL" id="MBK1866934.1"/>
    </source>
</evidence>
<dbReference type="Proteomes" id="UP000616151">
    <property type="component" value="Unassembled WGS sequence"/>
</dbReference>
<evidence type="ECO:0000313" key="2">
    <source>
        <dbReference type="Proteomes" id="UP000616151"/>
    </source>
</evidence>
<keyword evidence="2" id="KW-1185">Reference proteome</keyword>
<gene>
    <name evidence="1" type="ORF">JHL16_11260</name>
</gene>
<sequence>MNWIFEAYSNVYNAAMMQDQKHPANVATAKNGAEPKSFSLFKPFVRG</sequence>
<organism evidence="1 2">
    <name type="scientific">Taklimakanibacter albus</name>
    <dbReference type="NCBI Taxonomy" id="2800327"/>
    <lineage>
        <taxon>Bacteria</taxon>
        <taxon>Pseudomonadati</taxon>
        <taxon>Pseudomonadota</taxon>
        <taxon>Alphaproteobacteria</taxon>
        <taxon>Hyphomicrobiales</taxon>
        <taxon>Aestuariivirgaceae</taxon>
        <taxon>Taklimakanibacter</taxon>
    </lineage>
</organism>
<protein>
    <submittedName>
        <fullName evidence="1">Uncharacterized protein</fullName>
    </submittedName>
</protein>
<name>A0ACC5R2T1_9HYPH</name>
<proteinExistence type="predicted"/>